<keyword evidence="5 11" id="KW-0067">ATP-binding</keyword>
<feature type="binding site" evidence="11">
    <location>
        <begin position="46"/>
        <end position="53"/>
    </location>
    <ligand>
        <name>ATP</name>
        <dbReference type="ChEBI" id="CHEBI:30616"/>
    </ligand>
</feature>
<dbReference type="SUPFAM" id="SSF52540">
    <property type="entry name" value="P-loop containing nucleoside triphosphate hydrolases"/>
    <property type="match status" value="1"/>
</dbReference>
<dbReference type="Gene3D" id="1.10.10.160">
    <property type="match status" value="1"/>
</dbReference>
<evidence type="ECO:0000313" key="14">
    <source>
        <dbReference type="EMBL" id="QCS43647.1"/>
    </source>
</evidence>
<evidence type="ECO:0000256" key="10">
    <source>
        <dbReference type="ARBA" id="ARBA00048988"/>
    </source>
</evidence>
<dbReference type="PANTHER" id="PTHR11070">
    <property type="entry name" value="UVRD / RECB / PCRA DNA HELICASE FAMILY MEMBER"/>
    <property type="match status" value="1"/>
</dbReference>
<dbReference type="KEGG" id="nvr:FEJ81_15290"/>
<keyword evidence="6" id="KW-0238">DNA-binding</keyword>
<dbReference type="GO" id="GO:0043138">
    <property type="term" value="F:3'-5' DNA helicase activity"/>
    <property type="evidence" value="ECO:0007669"/>
    <property type="project" value="UniProtKB-EC"/>
</dbReference>
<comment type="similarity">
    <text evidence="1">Belongs to the helicase family. UvrD subfamily.</text>
</comment>
<dbReference type="GO" id="GO:0016787">
    <property type="term" value="F:hydrolase activity"/>
    <property type="evidence" value="ECO:0007669"/>
    <property type="project" value="UniProtKB-UniRule"/>
</dbReference>
<dbReference type="Pfam" id="PF00580">
    <property type="entry name" value="UvrD-helicase"/>
    <property type="match status" value="1"/>
</dbReference>
<dbReference type="RefSeq" id="WP_138246100.1">
    <property type="nucleotide sequence ID" value="NZ_CP040330.1"/>
</dbReference>
<dbReference type="GO" id="GO:0005524">
    <property type="term" value="F:ATP binding"/>
    <property type="evidence" value="ECO:0007669"/>
    <property type="project" value="UniProtKB-UniRule"/>
</dbReference>
<dbReference type="AlphaFoldDB" id="A0A4P8WJI6"/>
<reference evidence="15" key="1">
    <citation type="submission" date="2019-05" db="EMBL/GenBank/DDBJ databases">
        <title>Genome sequence and methylation pattern of the halophilic Archaeon Natrinema versiforme BOL5-4.</title>
        <authorList>
            <person name="DasSarma P."/>
            <person name="Anton B.P."/>
            <person name="DasSarma S.L."/>
            <person name="Martinez F.L."/>
            <person name="Guzman D."/>
            <person name="Roberts R.J."/>
            <person name="DasSarma S."/>
        </authorList>
    </citation>
    <scope>NUCLEOTIDE SEQUENCE [LARGE SCALE GENOMIC DNA]</scope>
    <source>
        <strain evidence="15">BOL5-4</strain>
    </source>
</reference>
<evidence type="ECO:0000256" key="3">
    <source>
        <dbReference type="ARBA" id="ARBA00022801"/>
    </source>
</evidence>
<evidence type="ECO:0000256" key="1">
    <source>
        <dbReference type="ARBA" id="ARBA00009922"/>
    </source>
</evidence>
<evidence type="ECO:0000256" key="2">
    <source>
        <dbReference type="ARBA" id="ARBA00022741"/>
    </source>
</evidence>
<comment type="catalytic activity">
    <reaction evidence="8">
        <text>Couples ATP hydrolysis with the unwinding of duplex DNA by translocating in the 3'-5' direction.</text>
        <dbReference type="EC" id="5.6.2.4"/>
    </reaction>
</comment>
<dbReference type="Proteomes" id="UP000302218">
    <property type="component" value="Chromosome"/>
</dbReference>
<feature type="domain" description="UvrD-like helicase ATP-binding" evidence="13">
    <location>
        <begin position="25"/>
        <end position="328"/>
    </location>
</feature>
<dbReference type="Gene3D" id="3.40.50.300">
    <property type="entry name" value="P-loop containing nucleotide triphosphate hydrolases"/>
    <property type="match status" value="2"/>
</dbReference>
<keyword evidence="3 11" id="KW-0378">Hydrolase</keyword>
<evidence type="ECO:0000256" key="4">
    <source>
        <dbReference type="ARBA" id="ARBA00022806"/>
    </source>
</evidence>
<keyword evidence="7" id="KW-0413">Isomerase</keyword>
<dbReference type="InterPro" id="IPR000212">
    <property type="entry name" value="DNA_helicase_UvrD/REP"/>
</dbReference>
<evidence type="ECO:0000313" key="15">
    <source>
        <dbReference type="Proteomes" id="UP000302218"/>
    </source>
</evidence>
<organism evidence="14 15">
    <name type="scientific">Natrinema versiforme</name>
    <dbReference type="NCBI Taxonomy" id="88724"/>
    <lineage>
        <taxon>Archaea</taxon>
        <taxon>Methanobacteriati</taxon>
        <taxon>Methanobacteriota</taxon>
        <taxon>Stenosarchaea group</taxon>
        <taxon>Halobacteria</taxon>
        <taxon>Halobacteriales</taxon>
        <taxon>Natrialbaceae</taxon>
        <taxon>Natrinema</taxon>
    </lineage>
</organism>
<dbReference type="InterPro" id="IPR013986">
    <property type="entry name" value="DExx_box_DNA_helicase_dom_sf"/>
</dbReference>
<protein>
    <recommendedName>
        <fullName evidence="9">DNA 3'-5' helicase</fullName>
        <ecNumber evidence="9">5.6.2.4</ecNumber>
    </recommendedName>
</protein>
<evidence type="ECO:0000256" key="11">
    <source>
        <dbReference type="PROSITE-ProRule" id="PRU00560"/>
    </source>
</evidence>
<dbReference type="EMBL" id="CP040330">
    <property type="protein sequence ID" value="QCS43647.1"/>
    <property type="molecule type" value="Genomic_DNA"/>
</dbReference>
<evidence type="ECO:0000256" key="7">
    <source>
        <dbReference type="ARBA" id="ARBA00023235"/>
    </source>
</evidence>
<dbReference type="PROSITE" id="PS51198">
    <property type="entry name" value="UVRD_HELICASE_ATP_BIND"/>
    <property type="match status" value="1"/>
</dbReference>
<dbReference type="PANTHER" id="PTHR11070:SF2">
    <property type="entry name" value="ATP-DEPENDENT DNA HELICASE SRS2"/>
    <property type="match status" value="1"/>
</dbReference>
<dbReference type="GO" id="GO:0003677">
    <property type="term" value="F:DNA binding"/>
    <property type="evidence" value="ECO:0007669"/>
    <property type="project" value="UniProtKB-KW"/>
</dbReference>
<dbReference type="Pfam" id="PF13361">
    <property type="entry name" value="UvrD_C"/>
    <property type="match status" value="1"/>
</dbReference>
<name>A0A4P8WJI6_9EURY</name>
<keyword evidence="2 11" id="KW-0547">Nucleotide-binding</keyword>
<evidence type="ECO:0000256" key="8">
    <source>
        <dbReference type="ARBA" id="ARBA00034617"/>
    </source>
</evidence>
<evidence type="ECO:0000256" key="5">
    <source>
        <dbReference type="ARBA" id="ARBA00022840"/>
    </source>
</evidence>
<comment type="catalytic activity">
    <reaction evidence="10">
        <text>ATP + H2O = ADP + phosphate + H(+)</text>
        <dbReference type="Rhea" id="RHEA:13065"/>
        <dbReference type="ChEBI" id="CHEBI:15377"/>
        <dbReference type="ChEBI" id="CHEBI:15378"/>
        <dbReference type="ChEBI" id="CHEBI:30616"/>
        <dbReference type="ChEBI" id="CHEBI:43474"/>
        <dbReference type="ChEBI" id="CHEBI:456216"/>
        <dbReference type="EC" id="5.6.2.4"/>
    </reaction>
</comment>
<dbReference type="GO" id="GO:0000725">
    <property type="term" value="P:recombinational repair"/>
    <property type="evidence" value="ECO:0007669"/>
    <property type="project" value="TreeGrafter"/>
</dbReference>
<evidence type="ECO:0000256" key="6">
    <source>
        <dbReference type="ARBA" id="ARBA00023125"/>
    </source>
</evidence>
<sequence>MTGREKNGDGDAIPGWLRENLPKKLDGMELVGTDVAGVTDSARLYGPPGAGKTTQITVRTAVVADALDLHPSDITVCTFRTSQADKVRERGVDWDAFPEGDADTYEYWATTHAVAARATGFHDQFDGESDDLEGMANEKQKRRFCDEYDVTFQVPKPWYSTAWDVFHNLYTYAKQNMLDVGSSRFLDGDRWDRRPLEQDMRAWRKLDAFHDEWESGTSFHAVAEAWETWKHRHNVYDFFEQLEAALAADAPLPLMELLVIDEYHDAYPLMATLSEKWIRNAEIALVAGDPDQCINSFNGADPRIFERLHERVDKDMPVIHLPKSHRCPTEHYQAAARMLREERNVPALDTDGRGLINRFRPTPIDYDDRAGEWDLPNPDEPGTPVWLWCEHGPGVMFLARTQRQLDGVGAALDRHGIVYESQTDVAGDWEKRLRLMRALDRVADVRPATQASVLDGDQYDDSGRQHERIGRKRFTPDEAFALVEHSDARALDGQGELLSLIGTARLQNNSVHVDEFAQHVKDSWWGRYANGRESIDELTYLNDDEKTAMKMAWTRYEDRKFTIDVADDTRLLTIHAAKGAEQDDVVLYDGTTKRIQDQCDEHDDERENEARTWYVSLTRASERLHIVRDGHEWTRQHLPDDLEPAAAAAAKRAADRDADGSTGGEQA</sequence>
<keyword evidence="4 11" id="KW-0347">Helicase</keyword>
<dbReference type="GeneID" id="40266665"/>
<gene>
    <name evidence="14" type="ORF">FEJ81_15290</name>
</gene>
<accession>A0A4P8WJI6</accession>
<dbReference type="InterPro" id="IPR014016">
    <property type="entry name" value="UvrD-like_ATP-bd"/>
</dbReference>
<dbReference type="InterPro" id="IPR027417">
    <property type="entry name" value="P-loop_NTPase"/>
</dbReference>
<dbReference type="InterPro" id="IPR014017">
    <property type="entry name" value="DNA_helicase_UvrD-like_C"/>
</dbReference>
<proteinExistence type="inferred from homology"/>
<evidence type="ECO:0000256" key="9">
    <source>
        <dbReference type="ARBA" id="ARBA00034808"/>
    </source>
</evidence>
<feature type="region of interest" description="Disordered" evidence="12">
    <location>
        <begin position="636"/>
        <end position="667"/>
    </location>
</feature>
<evidence type="ECO:0000259" key="13">
    <source>
        <dbReference type="PROSITE" id="PS51198"/>
    </source>
</evidence>
<evidence type="ECO:0000256" key="12">
    <source>
        <dbReference type="SAM" id="MobiDB-lite"/>
    </source>
</evidence>
<dbReference type="EC" id="5.6.2.4" evidence="9"/>
<dbReference type="OrthoDB" id="203178at2157"/>